<dbReference type="PANTHER" id="PTHR45745">
    <property type="entry name" value="PHOSPHOMANNOMUTASE 45A"/>
    <property type="match status" value="1"/>
</dbReference>
<keyword evidence="4" id="KW-0413">Isomerase</keyword>
<dbReference type="PANTHER" id="PTHR45745:SF1">
    <property type="entry name" value="PHOSPHOGLUCOMUTASE 2B-RELATED"/>
    <property type="match status" value="1"/>
</dbReference>
<dbReference type="EMBL" id="BSUK01000001">
    <property type="protein sequence ID" value="GMA24340.1"/>
    <property type="molecule type" value="Genomic_DNA"/>
</dbReference>
<evidence type="ECO:0000313" key="8">
    <source>
        <dbReference type="Proteomes" id="UP001157091"/>
    </source>
</evidence>
<dbReference type="Gene3D" id="3.90.550.10">
    <property type="entry name" value="Spore Coat Polysaccharide Biosynthesis Protein SpsA, Chain A"/>
    <property type="match status" value="1"/>
</dbReference>
<evidence type="ECO:0000256" key="4">
    <source>
        <dbReference type="ARBA" id="ARBA00023235"/>
    </source>
</evidence>
<evidence type="ECO:0000259" key="6">
    <source>
        <dbReference type="Pfam" id="PF02878"/>
    </source>
</evidence>
<dbReference type="Pfam" id="PF02878">
    <property type="entry name" value="PGM_PMM_I"/>
    <property type="match status" value="1"/>
</dbReference>
<gene>
    <name evidence="7" type="ORF">GCM10025864_20990</name>
</gene>
<dbReference type="Gene3D" id="3.40.120.10">
    <property type="entry name" value="Alpha-D-Glucose-1,6-Bisphosphate, subunit A, domain 3"/>
    <property type="match status" value="1"/>
</dbReference>
<keyword evidence="8" id="KW-1185">Reference proteome</keyword>
<comment type="caution">
    <text evidence="7">The sequence shown here is derived from an EMBL/GenBank/DDBJ whole genome shotgun (WGS) entry which is preliminary data.</text>
</comment>
<evidence type="ECO:0000256" key="5">
    <source>
        <dbReference type="SAM" id="MobiDB-lite"/>
    </source>
</evidence>
<organism evidence="7 8">
    <name type="scientific">Luteimicrobium album</name>
    <dbReference type="NCBI Taxonomy" id="1054550"/>
    <lineage>
        <taxon>Bacteria</taxon>
        <taxon>Bacillati</taxon>
        <taxon>Actinomycetota</taxon>
        <taxon>Actinomycetes</taxon>
        <taxon>Micrococcales</taxon>
        <taxon>Luteimicrobium</taxon>
    </lineage>
</organism>
<feature type="region of interest" description="Disordered" evidence="5">
    <location>
        <begin position="158"/>
        <end position="177"/>
    </location>
</feature>
<evidence type="ECO:0000256" key="3">
    <source>
        <dbReference type="ARBA" id="ARBA00022842"/>
    </source>
</evidence>
<name>A0ABQ6I0Q8_9MICO</name>
<proteinExistence type="inferred from homology"/>
<dbReference type="Proteomes" id="UP001157091">
    <property type="component" value="Unassembled WGS sequence"/>
</dbReference>
<feature type="domain" description="Alpha-D-phosphohexomutase alpha/beta/alpha" evidence="6">
    <location>
        <begin position="83"/>
        <end position="161"/>
    </location>
</feature>
<sequence length="177" mass="19028">MGAYVAAPTLLFGVLEELVAAGADRLTDLAHRAIADGRRVETYQIYDTDEVHGINSPAELQDAADILLKRLFMPKKNTDTTIHFGTGGWRAVIGEGYTLANVRRLSQAIANETARRGLESRGVVIGGDRRFLSEESKIAAAEVFAGNNIPVTLLLDDVPTPWSRSPPPTSGPRTGSS</sequence>
<evidence type="ECO:0000313" key="7">
    <source>
        <dbReference type="EMBL" id="GMA24340.1"/>
    </source>
</evidence>
<comment type="similarity">
    <text evidence="1">Belongs to the phosphohexose mutase family.</text>
</comment>
<keyword evidence="2" id="KW-0479">Metal-binding</keyword>
<dbReference type="SUPFAM" id="SSF53738">
    <property type="entry name" value="Phosphoglucomutase, first 3 domains"/>
    <property type="match status" value="1"/>
</dbReference>
<evidence type="ECO:0000256" key="2">
    <source>
        <dbReference type="ARBA" id="ARBA00022723"/>
    </source>
</evidence>
<dbReference type="InterPro" id="IPR029044">
    <property type="entry name" value="Nucleotide-diphossugar_trans"/>
</dbReference>
<reference evidence="8" key="1">
    <citation type="journal article" date="2019" name="Int. J. Syst. Evol. Microbiol.">
        <title>The Global Catalogue of Microorganisms (GCM) 10K type strain sequencing project: providing services to taxonomists for standard genome sequencing and annotation.</title>
        <authorList>
            <consortium name="The Broad Institute Genomics Platform"/>
            <consortium name="The Broad Institute Genome Sequencing Center for Infectious Disease"/>
            <person name="Wu L."/>
            <person name="Ma J."/>
        </authorList>
    </citation>
    <scope>NUCLEOTIDE SEQUENCE [LARGE SCALE GENOMIC DNA]</scope>
    <source>
        <strain evidence="8">NBRC 106348</strain>
    </source>
</reference>
<keyword evidence="3" id="KW-0460">Magnesium</keyword>
<accession>A0ABQ6I0Q8</accession>
<dbReference type="InterPro" id="IPR016055">
    <property type="entry name" value="A-D-PHexomutase_a/b/a-I/II/III"/>
</dbReference>
<evidence type="ECO:0000256" key="1">
    <source>
        <dbReference type="ARBA" id="ARBA00010231"/>
    </source>
</evidence>
<dbReference type="InterPro" id="IPR005844">
    <property type="entry name" value="A-D-PHexomutase_a/b/a-I"/>
</dbReference>
<protein>
    <recommendedName>
        <fullName evidence="6">Alpha-D-phosphohexomutase alpha/beta/alpha domain-containing protein</fullName>
    </recommendedName>
</protein>